<evidence type="ECO:0000313" key="1">
    <source>
        <dbReference type="EMBL" id="VDN18072.1"/>
    </source>
</evidence>
<dbReference type="AlphaFoldDB" id="A0A183DQB5"/>
<evidence type="ECO:0000313" key="2">
    <source>
        <dbReference type="Proteomes" id="UP000271098"/>
    </source>
</evidence>
<reference evidence="3" key="1">
    <citation type="submission" date="2016-06" db="UniProtKB">
        <authorList>
            <consortium name="WormBaseParasite"/>
        </authorList>
    </citation>
    <scope>IDENTIFICATION</scope>
</reference>
<dbReference type="OrthoDB" id="5860605at2759"/>
<protein>
    <submittedName>
        <fullName evidence="3">FMRFamide-related neuropeptides-like</fullName>
    </submittedName>
</protein>
<keyword evidence="2" id="KW-1185">Reference proteome</keyword>
<dbReference type="WBParaSite" id="GPUH_0001091901-mRNA-1">
    <property type="protein sequence ID" value="GPUH_0001091901-mRNA-1"/>
    <property type="gene ID" value="GPUH_0001091901"/>
</dbReference>
<proteinExistence type="predicted"/>
<organism evidence="3">
    <name type="scientific">Gongylonema pulchrum</name>
    <dbReference type="NCBI Taxonomy" id="637853"/>
    <lineage>
        <taxon>Eukaryota</taxon>
        <taxon>Metazoa</taxon>
        <taxon>Ecdysozoa</taxon>
        <taxon>Nematoda</taxon>
        <taxon>Chromadorea</taxon>
        <taxon>Rhabditida</taxon>
        <taxon>Spirurina</taxon>
        <taxon>Spiruromorpha</taxon>
        <taxon>Spiruroidea</taxon>
        <taxon>Gongylonematidae</taxon>
        <taxon>Gongylonema</taxon>
    </lineage>
</organism>
<accession>A0A183DQB5</accession>
<dbReference type="EMBL" id="UYRT01078225">
    <property type="protein sequence ID" value="VDN18072.1"/>
    <property type="molecule type" value="Genomic_DNA"/>
</dbReference>
<sequence>MEAVNTLPDKQGIDVDLILVKSKLRYSQGKDGEVSMDSNTFLIVAITLVNGVPAQYGCTLFRTHSLCFSSSSFTSLMVRSHFSRDFLNFGKRSLNGAWEWIGERQQNSAEFPQKKDGFRREFMNFGKREEPFSRNFMNFGKREEPFARNFMNFGKRAGILDRNFMNLDKKRIEANAFSRDFLSFGKRYFLV</sequence>
<reference evidence="1 2" key="2">
    <citation type="submission" date="2018-11" db="EMBL/GenBank/DDBJ databases">
        <authorList>
            <consortium name="Pathogen Informatics"/>
        </authorList>
    </citation>
    <scope>NUCLEOTIDE SEQUENCE [LARGE SCALE GENOMIC DNA]</scope>
</reference>
<gene>
    <name evidence="1" type="ORF">GPUH_LOCUS10906</name>
</gene>
<name>A0A183DQB5_9BILA</name>
<dbReference type="Proteomes" id="UP000271098">
    <property type="component" value="Unassembled WGS sequence"/>
</dbReference>
<evidence type="ECO:0000313" key="3">
    <source>
        <dbReference type="WBParaSite" id="GPUH_0001091901-mRNA-1"/>
    </source>
</evidence>